<dbReference type="PROSITE" id="PS50172">
    <property type="entry name" value="BRCT"/>
    <property type="match status" value="1"/>
</dbReference>
<dbReference type="SUPFAM" id="SSF52113">
    <property type="entry name" value="BRCT domain"/>
    <property type="match status" value="2"/>
</dbReference>
<sequence length="179" mass="20264">MLSPGMWEPSIQIDLENAEFVCERTLKYFLGIAGGKWVVSYFCKYNTHDFEVRGDVVNGRNHQGPKRARESQGRKIFRGLKICCYGPFTNMPTDQLEWMVQLCGASVVKEISSLTLDTGAQPVVVIQPDAWTEDNGFHAIEQMCKAPVVTREWVLDSVALYQCQELDTYLIPQISPSHC</sequence>
<reference evidence="7" key="2">
    <citation type="submission" date="2025-09" db="UniProtKB">
        <authorList>
            <consortium name="Ensembl"/>
        </authorList>
    </citation>
    <scope>IDENTIFICATION</scope>
</reference>
<protein>
    <recommendedName>
        <fullName evidence="6">BRCT domain-containing protein</fullName>
    </recommendedName>
</protein>
<accession>A0A8C9UP15</accession>
<dbReference type="AlphaFoldDB" id="A0A8C9UP15"/>
<dbReference type="GO" id="GO:0043009">
    <property type="term" value="P:chordate embryonic development"/>
    <property type="evidence" value="ECO:0007669"/>
    <property type="project" value="TreeGrafter"/>
</dbReference>
<dbReference type="FunFam" id="3.40.50.10190:FF:000025">
    <property type="entry name" value="Breast cancer type 1 susceptibility protein homolog"/>
    <property type="match status" value="1"/>
</dbReference>
<name>A0A8C9UP15_SPEDA</name>
<proteinExistence type="predicted"/>
<keyword evidence="3" id="KW-0227">DNA damage</keyword>
<evidence type="ECO:0000256" key="3">
    <source>
        <dbReference type="ARBA" id="ARBA00022763"/>
    </source>
</evidence>
<dbReference type="Ensembl" id="ENSSDAT00000013322.1">
    <property type="protein sequence ID" value="ENSSDAP00000011773.1"/>
    <property type="gene ID" value="ENSSDAG00000010572.1"/>
</dbReference>
<evidence type="ECO:0000313" key="8">
    <source>
        <dbReference type="Proteomes" id="UP000694422"/>
    </source>
</evidence>
<evidence type="ECO:0000256" key="1">
    <source>
        <dbReference type="ARBA" id="ARBA00004123"/>
    </source>
</evidence>
<dbReference type="GO" id="GO:0031436">
    <property type="term" value="C:BRCA1-BARD1 complex"/>
    <property type="evidence" value="ECO:0007669"/>
    <property type="project" value="TreeGrafter"/>
</dbReference>
<organism evidence="7 8">
    <name type="scientific">Spermophilus dauricus</name>
    <name type="common">Daurian ground squirrel</name>
    <dbReference type="NCBI Taxonomy" id="99837"/>
    <lineage>
        <taxon>Eukaryota</taxon>
        <taxon>Metazoa</taxon>
        <taxon>Chordata</taxon>
        <taxon>Craniata</taxon>
        <taxon>Vertebrata</taxon>
        <taxon>Euteleostomi</taxon>
        <taxon>Mammalia</taxon>
        <taxon>Eutheria</taxon>
        <taxon>Euarchontoglires</taxon>
        <taxon>Glires</taxon>
        <taxon>Rodentia</taxon>
        <taxon>Sciuromorpha</taxon>
        <taxon>Sciuridae</taxon>
        <taxon>Xerinae</taxon>
        <taxon>Marmotini</taxon>
        <taxon>Spermophilus</taxon>
    </lineage>
</organism>
<keyword evidence="4" id="KW-0234">DNA repair</keyword>
<feature type="domain" description="BRCT" evidence="6">
    <location>
        <begin position="72"/>
        <end position="171"/>
    </location>
</feature>
<dbReference type="InterPro" id="IPR001357">
    <property type="entry name" value="BRCT_dom"/>
</dbReference>
<dbReference type="SMART" id="SM00292">
    <property type="entry name" value="BRCT"/>
    <property type="match status" value="1"/>
</dbReference>
<evidence type="ECO:0000313" key="7">
    <source>
        <dbReference type="Ensembl" id="ENSSDAP00000011773.1"/>
    </source>
</evidence>
<dbReference type="GO" id="GO:0070531">
    <property type="term" value="C:BRCA1-A complex"/>
    <property type="evidence" value="ECO:0007669"/>
    <property type="project" value="TreeGrafter"/>
</dbReference>
<evidence type="ECO:0000256" key="2">
    <source>
        <dbReference type="ARBA" id="ARBA00022737"/>
    </source>
</evidence>
<reference evidence="7" key="1">
    <citation type="submission" date="2025-08" db="UniProtKB">
        <authorList>
            <consortium name="Ensembl"/>
        </authorList>
    </citation>
    <scope>IDENTIFICATION</scope>
</reference>
<comment type="subcellular location">
    <subcellularLocation>
        <location evidence="1">Nucleus</location>
    </subcellularLocation>
</comment>
<dbReference type="GO" id="GO:0000724">
    <property type="term" value="P:double-strand break repair via homologous recombination"/>
    <property type="evidence" value="ECO:0007669"/>
    <property type="project" value="TreeGrafter"/>
</dbReference>
<evidence type="ECO:0000256" key="4">
    <source>
        <dbReference type="ARBA" id="ARBA00023204"/>
    </source>
</evidence>
<keyword evidence="5" id="KW-0539">Nucleus</keyword>
<dbReference type="GO" id="GO:0007095">
    <property type="term" value="P:mitotic G2 DNA damage checkpoint signaling"/>
    <property type="evidence" value="ECO:0007669"/>
    <property type="project" value="TreeGrafter"/>
</dbReference>
<evidence type="ECO:0000256" key="5">
    <source>
        <dbReference type="ARBA" id="ARBA00023242"/>
    </source>
</evidence>
<evidence type="ECO:0000259" key="6">
    <source>
        <dbReference type="PROSITE" id="PS50172"/>
    </source>
</evidence>
<keyword evidence="8" id="KW-1185">Reference proteome</keyword>
<dbReference type="Proteomes" id="UP000694422">
    <property type="component" value="Unplaced"/>
</dbReference>
<dbReference type="InterPro" id="IPR036420">
    <property type="entry name" value="BRCT_dom_sf"/>
</dbReference>
<keyword evidence="2" id="KW-0677">Repeat</keyword>
<dbReference type="Gene3D" id="3.40.50.10190">
    <property type="entry name" value="BRCT domain"/>
    <property type="match status" value="2"/>
</dbReference>
<dbReference type="Pfam" id="PF00533">
    <property type="entry name" value="BRCT"/>
    <property type="match status" value="1"/>
</dbReference>
<dbReference type="GO" id="GO:0004842">
    <property type="term" value="F:ubiquitin-protein transferase activity"/>
    <property type="evidence" value="ECO:0007669"/>
    <property type="project" value="TreeGrafter"/>
</dbReference>
<dbReference type="InterPro" id="IPR031099">
    <property type="entry name" value="BRCA1-associated"/>
</dbReference>
<dbReference type="PANTHER" id="PTHR13763:SF0">
    <property type="entry name" value="BREAST CANCER TYPE 1 SUSCEPTIBILITY PROTEIN"/>
    <property type="match status" value="1"/>
</dbReference>
<dbReference type="GO" id="GO:0045944">
    <property type="term" value="P:positive regulation of transcription by RNA polymerase II"/>
    <property type="evidence" value="ECO:0007669"/>
    <property type="project" value="TreeGrafter"/>
</dbReference>
<dbReference type="PANTHER" id="PTHR13763">
    <property type="entry name" value="BREAST CANCER TYPE 1 SUSCEPTIBILITY PROTEIN BRCA1"/>
    <property type="match status" value="1"/>
</dbReference>
<dbReference type="CDD" id="cd17721">
    <property type="entry name" value="BRCT_BRCA1_rpt2"/>
    <property type="match status" value="1"/>
</dbReference>